<dbReference type="EMBL" id="JAAKZW010000112">
    <property type="protein sequence ID" value="NGO78677.1"/>
    <property type="molecule type" value="Genomic_DNA"/>
</dbReference>
<keyword evidence="4" id="KW-1185">Reference proteome</keyword>
<accession>A0A6G4XPD1</accession>
<feature type="domain" description="Peptidoglycan binding-like" evidence="2">
    <location>
        <begin position="75"/>
        <end position="112"/>
    </location>
</feature>
<comment type="caution">
    <text evidence="3">The sequence shown here is derived from an EMBL/GenBank/DDBJ whole genome shotgun (WGS) entry which is preliminary data.</text>
</comment>
<proteinExistence type="predicted"/>
<evidence type="ECO:0000256" key="1">
    <source>
        <dbReference type="SAM" id="MobiDB-lite"/>
    </source>
</evidence>
<dbReference type="AlphaFoldDB" id="A0A6G4XPD1"/>
<dbReference type="InterPro" id="IPR036365">
    <property type="entry name" value="PGBD-like_sf"/>
</dbReference>
<dbReference type="InterPro" id="IPR002477">
    <property type="entry name" value="Peptidoglycan-bd-like"/>
</dbReference>
<dbReference type="Gene3D" id="1.10.101.10">
    <property type="entry name" value="PGBD-like superfamily/PGBD"/>
    <property type="match status" value="1"/>
</dbReference>
<reference evidence="3 4" key="1">
    <citation type="submission" date="2020-02" db="EMBL/GenBank/DDBJ databases">
        <title>Whole-genome analyses of novel actinobacteria.</title>
        <authorList>
            <person name="Sahin N."/>
            <person name="Tokatli A."/>
        </authorList>
    </citation>
    <scope>NUCLEOTIDE SEQUENCE [LARGE SCALE GENOMIC DNA]</scope>
    <source>
        <strain evidence="3 4">YC504</strain>
    </source>
</reference>
<feature type="region of interest" description="Disordered" evidence="1">
    <location>
        <begin position="19"/>
        <end position="40"/>
    </location>
</feature>
<dbReference type="InterPro" id="IPR036366">
    <property type="entry name" value="PGBDSf"/>
</dbReference>
<protein>
    <submittedName>
        <fullName evidence="3">Peptidoglycan-binding protein</fullName>
    </submittedName>
</protein>
<evidence type="ECO:0000313" key="4">
    <source>
        <dbReference type="Proteomes" id="UP000481109"/>
    </source>
</evidence>
<dbReference type="SUPFAM" id="SSF47090">
    <property type="entry name" value="PGBD-like"/>
    <property type="match status" value="1"/>
</dbReference>
<dbReference type="Pfam" id="PF01471">
    <property type="entry name" value="PG_binding_1"/>
    <property type="match status" value="1"/>
</dbReference>
<gene>
    <name evidence="3" type="ORF">G6045_23905</name>
</gene>
<evidence type="ECO:0000259" key="2">
    <source>
        <dbReference type="Pfam" id="PF01471"/>
    </source>
</evidence>
<evidence type="ECO:0000313" key="3">
    <source>
        <dbReference type="EMBL" id="NGO78677.1"/>
    </source>
</evidence>
<organism evidence="3 4">
    <name type="scientific">Streptomyces mesophilus</name>
    <dbReference type="NCBI Taxonomy" id="1775132"/>
    <lineage>
        <taxon>Bacteria</taxon>
        <taxon>Bacillati</taxon>
        <taxon>Actinomycetota</taxon>
        <taxon>Actinomycetes</taxon>
        <taxon>Kitasatosporales</taxon>
        <taxon>Streptomycetaceae</taxon>
        <taxon>Streptomyces</taxon>
    </lineage>
</organism>
<dbReference type="Proteomes" id="UP000481109">
    <property type="component" value="Unassembled WGS sequence"/>
</dbReference>
<sequence length="162" mass="17750">MAAGAGLALAGLAPTAAAGSQHVIDGRGNPTNDWGDEGNLSRTSYSHSNATRLWQTILWADGAKYKGSDGKWRKFTKGDIDGHFGPRTKSATKYWQQTEGLHIDGVVGKQTFSLADDFLDHVGSNKIEYTGYDHQAGFKRLNGVYYVKIDGHWKKAAYNWAN</sequence>
<name>A0A6G4XPD1_9ACTN</name>